<protein>
    <submittedName>
        <fullName evidence="1">Uncharacterized protein</fullName>
    </submittedName>
</protein>
<proteinExistence type="predicted"/>
<accession>A0A2P2K0U3</accession>
<name>A0A2P2K0U3_RHIMU</name>
<sequence>MHKGRALKACVIPSVHSFCSKVLWICLVLFCITLCCREIQVVHLSMLMEKLLVLIS</sequence>
<reference evidence="1" key="1">
    <citation type="submission" date="2018-02" db="EMBL/GenBank/DDBJ databases">
        <title>Rhizophora mucronata_Transcriptome.</title>
        <authorList>
            <person name="Meera S.P."/>
            <person name="Sreeshan A."/>
            <person name="Augustine A."/>
        </authorList>
    </citation>
    <scope>NUCLEOTIDE SEQUENCE</scope>
    <source>
        <tissue evidence="1">Leaf</tissue>
    </source>
</reference>
<organism evidence="1">
    <name type="scientific">Rhizophora mucronata</name>
    <name type="common">Asiatic mangrove</name>
    <dbReference type="NCBI Taxonomy" id="61149"/>
    <lineage>
        <taxon>Eukaryota</taxon>
        <taxon>Viridiplantae</taxon>
        <taxon>Streptophyta</taxon>
        <taxon>Embryophyta</taxon>
        <taxon>Tracheophyta</taxon>
        <taxon>Spermatophyta</taxon>
        <taxon>Magnoliopsida</taxon>
        <taxon>eudicotyledons</taxon>
        <taxon>Gunneridae</taxon>
        <taxon>Pentapetalae</taxon>
        <taxon>rosids</taxon>
        <taxon>fabids</taxon>
        <taxon>Malpighiales</taxon>
        <taxon>Rhizophoraceae</taxon>
        <taxon>Rhizophora</taxon>
    </lineage>
</organism>
<dbReference type="AlphaFoldDB" id="A0A2P2K0U3"/>
<dbReference type="EMBL" id="GGEC01018869">
    <property type="protein sequence ID" value="MBW99352.1"/>
    <property type="molecule type" value="Transcribed_RNA"/>
</dbReference>
<evidence type="ECO:0000313" key="1">
    <source>
        <dbReference type="EMBL" id="MBW99352.1"/>
    </source>
</evidence>